<evidence type="ECO:0000256" key="1">
    <source>
        <dbReference type="SAM" id="MobiDB-lite"/>
    </source>
</evidence>
<dbReference type="EMBL" id="CAAALY010036900">
    <property type="protein sequence ID" value="VEL18410.1"/>
    <property type="molecule type" value="Genomic_DNA"/>
</dbReference>
<feature type="region of interest" description="Disordered" evidence="1">
    <location>
        <begin position="1"/>
        <end position="56"/>
    </location>
</feature>
<gene>
    <name evidence="2" type="ORF">PXEA_LOCUS11850</name>
</gene>
<evidence type="ECO:0000313" key="3">
    <source>
        <dbReference type="Proteomes" id="UP000784294"/>
    </source>
</evidence>
<protein>
    <submittedName>
        <fullName evidence="2">Uncharacterized protein</fullName>
    </submittedName>
</protein>
<name>A0A3S5AJW5_9PLAT</name>
<dbReference type="Proteomes" id="UP000784294">
    <property type="component" value="Unassembled WGS sequence"/>
</dbReference>
<sequence length="56" mass="5898">MDAMASPSPGVMAGGLKVTRRGETSKVGNSQFGAQTLSRAEKARRGSTLGKYFHNV</sequence>
<accession>A0A3S5AJW5</accession>
<keyword evidence="3" id="KW-1185">Reference proteome</keyword>
<proteinExistence type="predicted"/>
<comment type="caution">
    <text evidence="2">The sequence shown here is derived from an EMBL/GenBank/DDBJ whole genome shotgun (WGS) entry which is preliminary data.</text>
</comment>
<organism evidence="2 3">
    <name type="scientific">Protopolystoma xenopodis</name>
    <dbReference type="NCBI Taxonomy" id="117903"/>
    <lineage>
        <taxon>Eukaryota</taxon>
        <taxon>Metazoa</taxon>
        <taxon>Spiralia</taxon>
        <taxon>Lophotrochozoa</taxon>
        <taxon>Platyhelminthes</taxon>
        <taxon>Monogenea</taxon>
        <taxon>Polyopisthocotylea</taxon>
        <taxon>Polystomatidea</taxon>
        <taxon>Polystomatidae</taxon>
        <taxon>Protopolystoma</taxon>
    </lineage>
</organism>
<evidence type="ECO:0000313" key="2">
    <source>
        <dbReference type="EMBL" id="VEL18410.1"/>
    </source>
</evidence>
<dbReference type="AlphaFoldDB" id="A0A3S5AJW5"/>
<feature type="compositionally biased region" description="Polar residues" evidence="1">
    <location>
        <begin position="26"/>
        <end position="38"/>
    </location>
</feature>
<reference evidence="2" key="1">
    <citation type="submission" date="2018-11" db="EMBL/GenBank/DDBJ databases">
        <authorList>
            <consortium name="Pathogen Informatics"/>
        </authorList>
    </citation>
    <scope>NUCLEOTIDE SEQUENCE</scope>
</reference>